<dbReference type="Proteomes" id="UP000004597">
    <property type="component" value="Unassembled WGS sequence"/>
</dbReference>
<evidence type="ECO:0000313" key="4">
    <source>
        <dbReference type="EMBL" id="EHG15415.1"/>
    </source>
</evidence>
<evidence type="ECO:0000313" key="5">
    <source>
        <dbReference type="Proteomes" id="UP000004597"/>
    </source>
</evidence>
<evidence type="ECO:0008006" key="6">
    <source>
        <dbReference type="Google" id="ProtNLM"/>
    </source>
</evidence>
<dbReference type="GO" id="GO:0016989">
    <property type="term" value="F:sigma factor antagonist activity"/>
    <property type="evidence" value="ECO:0007669"/>
    <property type="project" value="TreeGrafter"/>
</dbReference>
<dbReference type="Gene3D" id="2.60.120.1440">
    <property type="match status" value="1"/>
</dbReference>
<keyword evidence="5" id="KW-1185">Reference proteome</keyword>
<proteinExistence type="predicted"/>
<keyword evidence="1" id="KW-0812">Transmembrane</keyword>
<organism evidence="4 5">
    <name type="scientific">Prevotella histicola F0411</name>
    <dbReference type="NCBI Taxonomy" id="857291"/>
    <lineage>
        <taxon>Bacteria</taxon>
        <taxon>Pseudomonadati</taxon>
        <taxon>Bacteroidota</taxon>
        <taxon>Bacteroidia</taxon>
        <taxon>Bacteroidales</taxon>
        <taxon>Prevotellaceae</taxon>
        <taxon>Prevotella</taxon>
    </lineage>
</organism>
<dbReference type="Pfam" id="PF16344">
    <property type="entry name" value="FecR_C"/>
    <property type="match status" value="1"/>
</dbReference>
<dbReference type="PANTHER" id="PTHR30273:SF2">
    <property type="entry name" value="PROTEIN FECR"/>
    <property type="match status" value="1"/>
</dbReference>
<dbReference type="InterPro" id="IPR006860">
    <property type="entry name" value="FecR"/>
</dbReference>
<accession>G6AIU6</accession>
<protein>
    <recommendedName>
        <fullName evidence="6">FecR protein domain-containing protein</fullName>
    </recommendedName>
</protein>
<feature type="domain" description="Protein FecR C-terminal" evidence="3">
    <location>
        <begin position="321"/>
        <end position="389"/>
    </location>
</feature>
<keyword evidence="1" id="KW-0472">Membrane</keyword>
<dbReference type="Gene3D" id="3.55.50.30">
    <property type="match status" value="1"/>
</dbReference>
<evidence type="ECO:0000259" key="2">
    <source>
        <dbReference type="Pfam" id="PF04773"/>
    </source>
</evidence>
<feature type="transmembrane region" description="Helical" evidence="1">
    <location>
        <begin position="95"/>
        <end position="117"/>
    </location>
</feature>
<dbReference type="InterPro" id="IPR032508">
    <property type="entry name" value="FecR_C"/>
</dbReference>
<dbReference type="HOGENOM" id="CLU_050192_1_1_10"/>
<reference evidence="4 5" key="1">
    <citation type="submission" date="2011-10" db="EMBL/GenBank/DDBJ databases">
        <title>The Genome Sequence of Prevotella histicola F0411.</title>
        <authorList>
            <consortium name="The Broad Institute Genome Sequencing Platform"/>
            <person name="Earl A."/>
            <person name="Ward D."/>
            <person name="Feldgarden M."/>
            <person name="Gevers D."/>
            <person name="Izard J."/>
            <person name="Ganesan A."/>
            <person name="Blanton J.M."/>
            <person name="Baranova O.V."/>
            <person name="Tanner A.C."/>
            <person name="Mathney J.M.J."/>
            <person name="Dewhirst F.E."/>
            <person name="Young S.K."/>
            <person name="Zeng Q."/>
            <person name="Gargeya S."/>
            <person name="Fitzgerald M."/>
            <person name="Haas B."/>
            <person name="Abouelleil A."/>
            <person name="Alvarado L."/>
            <person name="Arachchi H.M."/>
            <person name="Berlin A."/>
            <person name="Brown A."/>
            <person name="Chapman S.B."/>
            <person name="Chen Z."/>
            <person name="Dunbar C."/>
            <person name="Freedman E."/>
            <person name="Gearin G."/>
            <person name="Gellesch M."/>
            <person name="Goldberg J."/>
            <person name="Griggs A."/>
            <person name="Gujja S."/>
            <person name="Heiman D."/>
            <person name="Howarth C."/>
            <person name="Larson L."/>
            <person name="Lui A."/>
            <person name="MacDonald P.J.P."/>
            <person name="Montmayeur A."/>
            <person name="Murphy C."/>
            <person name="Neiman D."/>
            <person name="Pearson M."/>
            <person name="Priest M."/>
            <person name="Roberts A."/>
            <person name="Saif S."/>
            <person name="Shea T."/>
            <person name="Shenoy N."/>
            <person name="Sisk P."/>
            <person name="Stolte C."/>
            <person name="Sykes S."/>
            <person name="Wortman J."/>
            <person name="Nusbaum C."/>
            <person name="Birren B."/>
        </authorList>
    </citation>
    <scope>NUCLEOTIDE SEQUENCE [LARGE SCALE GENOMIC DNA]</scope>
    <source>
        <strain evidence="4 5">F0411</strain>
    </source>
</reference>
<dbReference type="RefSeq" id="WP_008823928.1">
    <property type="nucleotide sequence ID" value="NZ_JH376765.1"/>
</dbReference>
<sequence>MKYSDYDEINSSMDFLRLKDQKFVMWRLLKTQELDDFWNHFIAKHPELKEEFERAIAICDSVRINEQRYPDTDVLYKRIEETIMRKKQRRAKVVLMRRLLAAAIALLLLIPATYLGYVKFRAAGEQSNELVGQIMQNENIELLLGNHRIVLQDSADVKIKNGYIIYGTADAKTNLSSLGNTVCKLVVPPGKHSFLTLADLSKVWINSGSVVEFPSTFTNHSTRDIRVNGEIFINVTKNVRQPFIVHTNKMDVTVHGTSFNVSSYDQEQEASVVLVKGKVQVENRKHGSIIMRPNDMVALKDGKLSRQKVDVVYYVSWKDGYFAFNDTPISEVLKKVGKYYNIQFTDAHADMSSRKITGKLYLSGNLDDVLSSISLITSTTYIRENNTIKLVGKERR</sequence>
<dbReference type="EMBL" id="AFXP01000022">
    <property type="protein sequence ID" value="EHG15415.1"/>
    <property type="molecule type" value="Genomic_DNA"/>
</dbReference>
<dbReference type="STRING" id="857291.HMPREF9138_02023"/>
<dbReference type="InterPro" id="IPR012373">
    <property type="entry name" value="Ferrdict_sens_TM"/>
</dbReference>
<dbReference type="PATRIC" id="fig|857291.3.peg.2020"/>
<feature type="domain" description="FecR protein" evidence="2">
    <location>
        <begin position="188"/>
        <end position="280"/>
    </location>
</feature>
<evidence type="ECO:0000256" key="1">
    <source>
        <dbReference type="SAM" id="Phobius"/>
    </source>
</evidence>
<dbReference type="AlphaFoldDB" id="G6AIU6"/>
<gene>
    <name evidence="4" type="ORF">HMPREF9138_02023</name>
</gene>
<evidence type="ECO:0000259" key="3">
    <source>
        <dbReference type="Pfam" id="PF16344"/>
    </source>
</evidence>
<dbReference type="Pfam" id="PF04773">
    <property type="entry name" value="FecR"/>
    <property type="match status" value="1"/>
</dbReference>
<dbReference type="PANTHER" id="PTHR30273">
    <property type="entry name" value="PERIPLASMIC SIGNAL SENSOR AND SIGMA FACTOR ACTIVATOR FECR-RELATED"/>
    <property type="match status" value="1"/>
</dbReference>
<name>G6AIU6_9BACT</name>
<keyword evidence="1" id="KW-1133">Transmembrane helix</keyword>
<comment type="caution">
    <text evidence="4">The sequence shown here is derived from an EMBL/GenBank/DDBJ whole genome shotgun (WGS) entry which is preliminary data.</text>
</comment>
<dbReference type="GeneID" id="66732368"/>